<evidence type="ECO:0000313" key="4">
    <source>
        <dbReference type="EMBL" id="RRJ85816.1"/>
    </source>
</evidence>
<dbReference type="Proteomes" id="UP000274391">
    <property type="component" value="Unassembled WGS sequence"/>
</dbReference>
<dbReference type="PANTHER" id="PTHR43272:SF33">
    <property type="entry name" value="AMP-BINDING DOMAIN-CONTAINING PROTEIN-RELATED"/>
    <property type="match status" value="1"/>
</dbReference>
<dbReference type="InterPro" id="IPR020845">
    <property type="entry name" value="AMP-binding_CS"/>
</dbReference>
<dbReference type="Gene3D" id="3.40.50.12780">
    <property type="entry name" value="N-terminal domain of ligase-like"/>
    <property type="match status" value="1"/>
</dbReference>
<protein>
    <submittedName>
        <fullName evidence="4">Long-chain fatty acid--CoA ligase</fullName>
    </submittedName>
</protein>
<dbReference type="RefSeq" id="WP_124973689.1">
    <property type="nucleotide sequence ID" value="NZ_RQVS01000017.1"/>
</dbReference>
<name>A0A3P3VW18_9MICO</name>
<keyword evidence="2" id="KW-0067">ATP-binding</keyword>
<dbReference type="GO" id="GO:0004467">
    <property type="term" value="F:long-chain fatty acid-CoA ligase activity"/>
    <property type="evidence" value="ECO:0007669"/>
    <property type="project" value="TreeGrafter"/>
</dbReference>
<keyword evidence="4" id="KW-0436">Ligase</keyword>
<dbReference type="Pfam" id="PF00501">
    <property type="entry name" value="AMP-binding"/>
    <property type="match status" value="1"/>
</dbReference>
<feature type="domain" description="AMP-dependent synthetase/ligase" evidence="3">
    <location>
        <begin position="28"/>
        <end position="433"/>
    </location>
</feature>
<evidence type="ECO:0000256" key="1">
    <source>
        <dbReference type="ARBA" id="ARBA00022741"/>
    </source>
</evidence>
<dbReference type="AlphaFoldDB" id="A0A3P3VW18"/>
<evidence type="ECO:0000313" key="5">
    <source>
        <dbReference type="Proteomes" id="UP000274391"/>
    </source>
</evidence>
<keyword evidence="5" id="KW-1185">Reference proteome</keyword>
<gene>
    <name evidence="4" type="ORF">EG850_11715</name>
</gene>
<dbReference type="Pfam" id="PF23562">
    <property type="entry name" value="AMP-binding_C_3"/>
    <property type="match status" value="1"/>
</dbReference>
<dbReference type="SUPFAM" id="SSF56801">
    <property type="entry name" value="Acetyl-CoA synthetase-like"/>
    <property type="match status" value="1"/>
</dbReference>
<dbReference type="InterPro" id="IPR000873">
    <property type="entry name" value="AMP-dep_synth/lig_dom"/>
</dbReference>
<dbReference type="PROSITE" id="PS00455">
    <property type="entry name" value="AMP_BINDING"/>
    <property type="match status" value="1"/>
</dbReference>
<dbReference type="CDD" id="cd05907">
    <property type="entry name" value="VL_LC_FACS_like"/>
    <property type="match status" value="1"/>
</dbReference>
<dbReference type="GO" id="GO:0005524">
    <property type="term" value="F:ATP binding"/>
    <property type="evidence" value="ECO:0007669"/>
    <property type="project" value="UniProtKB-KW"/>
</dbReference>
<dbReference type="InterPro" id="IPR042099">
    <property type="entry name" value="ANL_N_sf"/>
</dbReference>
<proteinExistence type="predicted"/>
<organism evidence="4 5">
    <name type="scientific">Gulosibacter macacae</name>
    <dbReference type="NCBI Taxonomy" id="2488791"/>
    <lineage>
        <taxon>Bacteria</taxon>
        <taxon>Bacillati</taxon>
        <taxon>Actinomycetota</taxon>
        <taxon>Actinomycetes</taxon>
        <taxon>Micrococcales</taxon>
        <taxon>Microbacteriaceae</taxon>
        <taxon>Gulosibacter</taxon>
    </lineage>
</organism>
<dbReference type="PANTHER" id="PTHR43272">
    <property type="entry name" value="LONG-CHAIN-FATTY-ACID--COA LIGASE"/>
    <property type="match status" value="1"/>
</dbReference>
<reference evidence="4 5" key="1">
    <citation type="submission" date="2018-11" db="EMBL/GenBank/DDBJ databases">
        <title>YIM 102482-1 draft genome.</title>
        <authorList>
            <person name="Li G."/>
            <person name="Jiang Y."/>
        </authorList>
    </citation>
    <scope>NUCLEOTIDE SEQUENCE [LARGE SCALE GENOMIC DNA]</scope>
    <source>
        <strain evidence="4 5">YIM 102482-1</strain>
    </source>
</reference>
<sequence length="610" mass="65745">MSPRLRETTTPPSAKLSAEQSLNSMLRERLERDPESVFAEERRGGDFAPITMRTLADDVLATAKGFIALGISPGDTVGIMAATRYEWTVLDFAVLAVGGVVVPIYHTSSQEQVEWMVTDSAIRILVVENGDHAALTEPLLESTGLERVLRLDEDALGALREAGREIADDEVAARRDAVRFDDLATICYTSGTTGRPKGVELTHGNLLSHVANGVADAGLHDVVSAGTDGVQKRTLLFLPLSHSYGRFAQMLCVHSGSVLGYAPSTKQLVNELQAFRPTWLIAVPRVFETVVNSADAKAGTGMKLRLFRWAVRAAESWSVALDTEAGPSALQRWRRVVADRLVLGKIRAAMGGEVEYAISGGAALSERHGHFFRGIGVTVMEGYGATETTAPASVNRPGLIKIGTVGAPYPGTSIRIAEDGEVRIKGAGVFRGYRNNAEANASSFDEDGWYRTGDIGYLDADGYLKISGRTKEIIVTAGGKNVQPAVLEGELRSHPLIGEVLVVGEGKPFIGALIALDEAMLPTWLRNHGVGELTLEQARTHPAVRDSIQRAIDQANLKVSRAESIRKFTVVRRSFSEAEGEISASTKLIRRVVLANFSDAMTDIYGADAR</sequence>
<accession>A0A3P3VW18</accession>
<dbReference type="EMBL" id="RQVS01000017">
    <property type="protein sequence ID" value="RRJ85816.1"/>
    <property type="molecule type" value="Genomic_DNA"/>
</dbReference>
<comment type="caution">
    <text evidence="4">The sequence shown here is derived from an EMBL/GenBank/DDBJ whole genome shotgun (WGS) entry which is preliminary data.</text>
</comment>
<evidence type="ECO:0000256" key="2">
    <source>
        <dbReference type="ARBA" id="ARBA00022840"/>
    </source>
</evidence>
<evidence type="ECO:0000259" key="3">
    <source>
        <dbReference type="Pfam" id="PF00501"/>
    </source>
</evidence>
<dbReference type="GO" id="GO:0016020">
    <property type="term" value="C:membrane"/>
    <property type="evidence" value="ECO:0007669"/>
    <property type="project" value="TreeGrafter"/>
</dbReference>
<keyword evidence="1" id="KW-0547">Nucleotide-binding</keyword>
<dbReference type="OrthoDB" id="9803968at2"/>